<organism evidence="3">
    <name type="scientific">Arundo donax</name>
    <name type="common">Giant reed</name>
    <name type="synonym">Donax arundinaceus</name>
    <dbReference type="NCBI Taxonomy" id="35708"/>
    <lineage>
        <taxon>Eukaryota</taxon>
        <taxon>Viridiplantae</taxon>
        <taxon>Streptophyta</taxon>
        <taxon>Embryophyta</taxon>
        <taxon>Tracheophyta</taxon>
        <taxon>Spermatophyta</taxon>
        <taxon>Magnoliopsida</taxon>
        <taxon>Liliopsida</taxon>
        <taxon>Poales</taxon>
        <taxon>Poaceae</taxon>
        <taxon>PACMAD clade</taxon>
        <taxon>Arundinoideae</taxon>
        <taxon>Arundineae</taxon>
        <taxon>Arundo</taxon>
    </lineage>
</organism>
<dbReference type="SUPFAM" id="SSF53098">
    <property type="entry name" value="Ribonuclease H-like"/>
    <property type="match status" value="1"/>
</dbReference>
<dbReference type="InterPro" id="IPR012337">
    <property type="entry name" value="RNaseH-like_sf"/>
</dbReference>
<dbReference type="GO" id="GO:0046983">
    <property type="term" value="F:protein dimerization activity"/>
    <property type="evidence" value="ECO:0007669"/>
    <property type="project" value="InterPro"/>
</dbReference>
<dbReference type="EMBL" id="GBRH01191141">
    <property type="protein sequence ID" value="JAE06755.1"/>
    <property type="molecule type" value="Transcribed_RNA"/>
</dbReference>
<proteinExistence type="predicted"/>
<name>A0A0A9F158_ARUDO</name>
<feature type="region of interest" description="Disordered" evidence="1">
    <location>
        <begin position="142"/>
        <end position="188"/>
    </location>
</feature>
<sequence length="494" mass="55088">MEARSGRLKTLAPGQRKIWRPHIAFVLLSRVPSPFFLRRRQAFLSSSCAAPRRRRPLRRAALQPPARAAPICAACSLARPRPRRTLLCSSARAVRSSPTTAIAGHPRAPVAPTFAECHGEHLYPPRDLPRTLLSLLPRRTTPALCAPSGRKPWPPRAGPRRRERPPRALAGSQSGASPGPPAGPIAVGKARLGRRPSAALLDPADSYSLSLLMSKLLLHYGMLDYALFVRLDCPLHKAAYLLNPYYSYNDSSIFESEDVMDGFIGAVETYYHGDYDKQSQVLNEDLHKFKDQVGHFGKHVAKAGCKDYDFSPAKWWGNYGTQVPTLQKMAIRILSLTSSASGCERNWSCFEGIHTKKRNRLTCERVEQLVFVRFNALHAKKKIKTKKNTKVDPLLASEATSAQEWIIDGGDDEAEVEPISGLTWKLIAETCGAEEVTELRRSARLAQVREVEDDVHSETEEEEPIDEEEIEFESDQEEVVTTGYEQEGEEGNDD</sequence>
<evidence type="ECO:0000313" key="3">
    <source>
        <dbReference type="EMBL" id="JAE06755.1"/>
    </source>
</evidence>
<evidence type="ECO:0000259" key="2">
    <source>
        <dbReference type="Pfam" id="PF05699"/>
    </source>
</evidence>
<dbReference type="Pfam" id="PF05699">
    <property type="entry name" value="Dimer_Tnp_hAT"/>
    <property type="match status" value="1"/>
</dbReference>
<evidence type="ECO:0000256" key="1">
    <source>
        <dbReference type="SAM" id="MobiDB-lite"/>
    </source>
</evidence>
<protein>
    <recommendedName>
        <fullName evidence="2">HAT C-terminal dimerisation domain-containing protein</fullName>
    </recommendedName>
</protein>
<feature type="domain" description="HAT C-terminal dimerisation" evidence="2">
    <location>
        <begin position="308"/>
        <end position="375"/>
    </location>
</feature>
<reference evidence="3" key="1">
    <citation type="submission" date="2014-09" db="EMBL/GenBank/DDBJ databases">
        <authorList>
            <person name="Magalhaes I.L.F."/>
            <person name="Oliveira U."/>
            <person name="Santos F.R."/>
            <person name="Vidigal T.H.D.A."/>
            <person name="Brescovit A.D."/>
            <person name="Santos A.J."/>
        </authorList>
    </citation>
    <scope>NUCLEOTIDE SEQUENCE</scope>
    <source>
        <tissue evidence="3">Shoot tissue taken approximately 20 cm above the soil surface</tissue>
    </source>
</reference>
<dbReference type="AlphaFoldDB" id="A0A0A9F158"/>
<accession>A0A0A9F158</accession>
<reference evidence="3" key="2">
    <citation type="journal article" date="2015" name="Data Brief">
        <title>Shoot transcriptome of the giant reed, Arundo donax.</title>
        <authorList>
            <person name="Barrero R.A."/>
            <person name="Guerrero F.D."/>
            <person name="Moolhuijzen P."/>
            <person name="Goolsby J.A."/>
            <person name="Tidwell J."/>
            <person name="Bellgard S.E."/>
            <person name="Bellgard M.I."/>
        </authorList>
    </citation>
    <scope>NUCLEOTIDE SEQUENCE</scope>
    <source>
        <tissue evidence="3">Shoot tissue taken approximately 20 cm above the soil surface</tissue>
    </source>
</reference>
<feature type="region of interest" description="Disordered" evidence="1">
    <location>
        <begin position="450"/>
        <end position="494"/>
    </location>
</feature>
<feature type="compositionally biased region" description="Low complexity" evidence="1">
    <location>
        <begin position="167"/>
        <end position="177"/>
    </location>
</feature>
<dbReference type="InterPro" id="IPR008906">
    <property type="entry name" value="HATC_C_dom"/>
</dbReference>
<feature type="compositionally biased region" description="Acidic residues" evidence="1">
    <location>
        <begin position="459"/>
        <end position="478"/>
    </location>
</feature>